<organism evidence="7 8">
    <name type="scientific">Pseudonocardia abyssalis</name>
    <dbReference type="NCBI Taxonomy" id="2792008"/>
    <lineage>
        <taxon>Bacteria</taxon>
        <taxon>Bacillati</taxon>
        <taxon>Actinomycetota</taxon>
        <taxon>Actinomycetes</taxon>
        <taxon>Pseudonocardiales</taxon>
        <taxon>Pseudonocardiaceae</taxon>
        <taxon>Pseudonocardia</taxon>
    </lineage>
</organism>
<dbReference type="Proteomes" id="UP000694287">
    <property type="component" value="Unassembled WGS sequence"/>
</dbReference>
<feature type="region of interest" description="Disordered" evidence="5">
    <location>
        <begin position="187"/>
        <end position="211"/>
    </location>
</feature>
<keyword evidence="2 4" id="KW-0546">Nucleotide metabolism</keyword>
<comment type="pathway">
    <text evidence="4">Pyrimidine metabolism; dUMP biosynthesis; dUMP from dCTP (dUTP route): step 2/2.</text>
</comment>
<feature type="domain" description="dUTPase-like" evidence="6">
    <location>
        <begin position="68"/>
        <end position="196"/>
    </location>
</feature>
<comment type="caution">
    <text evidence="7">The sequence shown here is derived from an EMBL/GenBank/DDBJ whole genome shotgun (WGS) entry which is preliminary data.</text>
</comment>
<evidence type="ECO:0000256" key="5">
    <source>
        <dbReference type="SAM" id="MobiDB-lite"/>
    </source>
</evidence>
<name>A0ABS6UQR0_9PSEU</name>
<reference evidence="7 8" key="1">
    <citation type="submission" date="2020-11" db="EMBL/GenBank/DDBJ databases">
        <title>Pseudonocardia abyssalis sp. nov. and Pseudonocardia oceani sp. nov., description and phylogenomic analysis of two novel actinomycetes isolated from the deep Southern Ocean.</title>
        <authorList>
            <person name="Parra J."/>
        </authorList>
    </citation>
    <scope>NUCLEOTIDE SEQUENCE [LARGE SCALE GENOMIC DNA]</scope>
    <source>
        <strain evidence="7 8">KRD-168</strain>
    </source>
</reference>
<dbReference type="Pfam" id="PF00692">
    <property type="entry name" value="dUTPase"/>
    <property type="match status" value="1"/>
</dbReference>
<dbReference type="PANTHER" id="PTHR11241:SF0">
    <property type="entry name" value="DEOXYURIDINE 5'-TRIPHOSPHATE NUCLEOTIDOHYDROLASE"/>
    <property type="match status" value="1"/>
</dbReference>
<accession>A0ABS6UQR0</accession>
<feature type="binding site" evidence="4">
    <location>
        <begin position="117"/>
        <end position="119"/>
    </location>
    <ligand>
        <name>substrate</name>
    </ligand>
</feature>
<dbReference type="PANTHER" id="PTHR11241">
    <property type="entry name" value="DEOXYURIDINE 5'-TRIPHOSPHATE NUCLEOTIDOHYDROLASE"/>
    <property type="match status" value="1"/>
</dbReference>
<protein>
    <recommendedName>
        <fullName evidence="4">Deoxyuridine 5'-triphosphate nucleotidohydrolase</fullName>
        <shortName evidence="4">dUTPase</shortName>
        <ecNumber evidence="4">3.6.1.23</ecNumber>
    </recommendedName>
    <alternativeName>
        <fullName evidence="4">dUTP pyrophosphatase</fullName>
    </alternativeName>
</protein>
<evidence type="ECO:0000256" key="1">
    <source>
        <dbReference type="ARBA" id="ARBA00006581"/>
    </source>
</evidence>
<proteinExistence type="inferred from homology"/>
<sequence length="211" mass="21651">MGARSRFLRVASPVVSGPVDAPQQAPSTAPPAAQPHRAQGGSPVDERPAEVCPAPVDVRIVRLDPALPLPAYARPGDAGVDLTCTDDVLLGPGRRELVGTGVAVALPPGFAGFVHPRSGLAARTGLSIVNAPGTVDAGYRGEIRVCLVNLGQDEVRLARGDRIAQLVVQRVEQVRFVEVDALPESVRGAGGHGSTGGHAVLDTPAPDGGLR</sequence>
<gene>
    <name evidence="4 7" type="primary">dut</name>
    <name evidence="7" type="ORF">I4I81_10115</name>
</gene>
<dbReference type="NCBIfam" id="TIGR00576">
    <property type="entry name" value="dut"/>
    <property type="match status" value="1"/>
</dbReference>
<dbReference type="InterPro" id="IPR029054">
    <property type="entry name" value="dUTPase-like"/>
</dbReference>
<dbReference type="CDD" id="cd07557">
    <property type="entry name" value="trimeric_dUTPase"/>
    <property type="match status" value="1"/>
</dbReference>
<keyword evidence="8" id="KW-1185">Reference proteome</keyword>
<comment type="similarity">
    <text evidence="1 4">Belongs to the dUTPase family.</text>
</comment>
<keyword evidence="4" id="KW-0460">Magnesium</keyword>
<feature type="binding site" evidence="4">
    <location>
        <position position="130"/>
    </location>
    <ligand>
        <name>substrate</name>
    </ligand>
</feature>
<dbReference type="GO" id="GO:0004170">
    <property type="term" value="F:dUTP diphosphatase activity"/>
    <property type="evidence" value="ECO:0007669"/>
    <property type="project" value="UniProtKB-EC"/>
</dbReference>
<keyword evidence="4 7" id="KW-0378">Hydrolase</keyword>
<evidence type="ECO:0000313" key="8">
    <source>
        <dbReference type="Proteomes" id="UP000694287"/>
    </source>
</evidence>
<feature type="binding site" evidence="4">
    <location>
        <begin position="134"/>
        <end position="136"/>
    </location>
    <ligand>
        <name>substrate</name>
    </ligand>
</feature>
<comment type="catalytic activity">
    <reaction evidence="3 4">
        <text>dUTP + H2O = dUMP + diphosphate + H(+)</text>
        <dbReference type="Rhea" id="RHEA:10248"/>
        <dbReference type="ChEBI" id="CHEBI:15377"/>
        <dbReference type="ChEBI" id="CHEBI:15378"/>
        <dbReference type="ChEBI" id="CHEBI:33019"/>
        <dbReference type="ChEBI" id="CHEBI:61555"/>
        <dbReference type="ChEBI" id="CHEBI:246422"/>
        <dbReference type="EC" id="3.6.1.23"/>
    </reaction>
</comment>
<comment type="cofactor">
    <cofactor evidence="4">
        <name>Mg(2+)</name>
        <dbReference type="ChEBI" id="CHEBI:18420"/>
    </cofactor>
</comment>
<dbReference type="HAMAP" id="MF_00116">
    <property type="entry name" value="dUTPase_bact"/>
    <property type="match status" value="1"/>
</dbReference>
<evidence type="ECO:0000313" key="7">
    <source>
        <dbReference type="EMBL" id="MBW0134613.1"/>
    </source>
</evidence>
<dbReference type="InterPro" id="IPR033704">
    <property type="entry name" value="dUTPase_trimeric"/>
</dbReference>
<dbReference type="InterPro" id="IPR008181">
    <property type="entry name" value="dUTPase"/>
</dbReference>
<dbReference type="EMBL" id="JADQDK010000001">
    <property type="protein sequence ID" value="MBW0134613.1"/>
    <property type="molecule type" value="Genomic_DNA"/>
</dbReference>
<evidence type="ECO:0000256" key="4">
    <source>
        <dbReference type="HAMAP-Rule" id="MF_00116"/>
    </source>
</evidence>
<evidence type="ECO:0000259" key="6">
    <source>
        <dbReference type="Pfam" id="PF00692"/>
    </source>
</evidence>
<comment type="function">
    <text evidence="4">This enzyme is involved in nucleotide metabolism: it produces dUMP, the immediate precursor of thymidine nucleotides and it decreases the intracellular concentration of dUTP so that uracil cannot be incorporated into DNA.</text>
</comment>
<dbReference type="EC" id="3.6.1.23" evidence="4"/>
<evidence type="ECO:0000256" key="3">
    <source>
        <dbReference type="ARBA" id="ARBA00047686"/>
    </source>
</evidence>
<evidence type="ECO:0000256" key="2">
    <source>
        <dbReference type="ARBA" id="ARBA00023080"/>
    </source>
</evidence>
<dbReference type="NCBIfam" id="NF001862">
    <property type="entry name" value="PRK00601.1"/>
    <property type="match status" value="1"/>
</dbReference>
<comment type="caution">
    <text evidence="4">Lacks conserved residue(s) required for the propagation of feature annotation.</text>
</comment>
<keyword evidence="4" id="KW-0479">Metal-binding</keyword>
<feature type="region of interest" description="Disordered" evidence="5">
    <location>
        <begin position="1"/>
        <end position="49"/>
    </location>
</feature>